<dbReference type="EMBL" id="JACHEZ010000005">
    <property type="protein sequence ID" value="MBB6030090.1"/>
    <property type="molecule type" value="Genomic_DNA"/>
</dbReference>
<dbReference type="InterPro" id="IPR011646">
    <property type="entry name" value="KAP_P-loop"/>
</dbReference>
<dbReference type="PANTHER" id="PTHR22674">
    <property type="entry name" value="NTPASE, KAP FAMILY P-LOOP DOMAIN-CONTAINING 1"/>
    <property type="match status" value="1"/>
</dbReference>
<dbReference type="RefSeq" id="WP_183677717.1">
    <property type="nucleotide sequence ID" value="NZ_JACHEZ010000005.1"/>
</dbReference>
<dbReference type="PANTHER" id="PTHR22674:SF6">
    <property type="entry name" value="NTPASE KAP FAMILY P-LOOP DOMAIN-CONTAINING PROTEIN 1"/>
    <property type="match status" value="1"/>
</dbReference>
<reference evidence="3 4" key="1">
    <citation type="submission" date="2020-08" db="EMBL/GenBank/DDBJ databases">
        <title>Genomic Encyclopedia of Type Strains, Phase IV (KMG-IV): sequencing the most valuable type-strain genomes for metagenomic binning, comparative biology and taxonomic classification.</title>
        <authorList>
            <person name="Goeker M."/>
        </authorList>
    </citation>
    <scope>NUCLEOTIDE SEQUENCE [LARGE SCALE GENOMIC DNA]</scope>
    <source>
        <strain evidence="3 4">DSM 15757</strain>
    </source>
</reference>
<dbReference type="SUPFAM" id="SSF52540">
    <property type="entry name" value="P-loop containing nucleoside triphosphate hydrolases"/>
    <property type="match status" value="1"/>
</dbReference>
<feature type="domain" description="KAP NTPase" evidence="2">
    <location>
        <begin position="32"/>
        <end position="104"/>
    </location>
</feature>
<evidence type="ECO:0000313" key="4">
    <source>
        <dbReference type="Proteomes" id="UP000587579"/>
    </source>
</evidence>
<feature type="domain" description="KAP NTPase" evidence="2">
    <location>
        <begin position="272"/>
        <end position="328"/>
    </location>
</feature>
<comment type="caution">
    <text evidence="3">The sequence shown here is derived from an EMBL/GenBank/DDBJ whole genome shotgun (WGS) entry which is preliminary data.</text>
</comment>
<organism evidence="3 4">
    <name type="scientific">Oceanithermus desulfurans</name>
    <dbReference type="NCBI Taxonomy" id="227924"/>
    <lineage>
        <taxon>Bacteria</taxon>
        <taxon>Thermotogati</taxon>
        <taxon>Deinococcota</taxon>
        <taxon>Deinococci</taxon>
        <taxon>Thermales</taxon>
        <taxon>Thermaceae</taxon>
        <taxon>Oceanithermus</taxon>
    </lineage>
</organism>
<protein>
    <recommendedName>
        <fullName evidence="2">KAP NTPase domain-containing protein</fullName>
    </recommendedName>
</protein>
<dbReference type="InterPro" id="IPR027417">
    <property type="entry name" value="P-loop_NTPase"/>
</dbReference>
<evidence type="ECO:0000313" key="3">
    <source>
        <dbReference type="EMBL" id="MBB6030090.1"/>
    </source>
</evidence>
<dbReference type="Pfam" id="PF07693">
    <property type="entry name" value="KAP_NTPase"/>
    <property type="match status" value="2"/>
</dbReference>
<name>A0ABR6P262_9DEIN</name>
<feature type="region of interest" description="Disordered" evidence="1">
    <location>
        <begin position="113"/>
        <end position="132"/>
    </location>
</feature>
<proteinExistence type="predicted"/>
<accession>A0ABR6P262</accession>
<dbReference type="Proteomes" id="UP000587579">
    <property type="component" value="Unassembled WGS sequence"/>
</dbReference>
<sequence length="765" mass="85037">MLPELAFGAESVVEAVTERIERHFVRLDAGAHEDPLVVGLFGEWGSGKTLWLRHIERHFESKLEMKLKIGNTPSITVPIFFNAWRYEKEEHLIYPLVKVLEINLRTLVAEAGKANRSEPESGSPSNGGAGRGRSWIIEGISRAWQSARRAVVAAGMGFAGLTSGVTIRGEIETPKSDAFKAISGLFVDGRLSIELSGKDIVDFLMAAKGTPESAREKGENGKGPAADDLGEERRDEDLLSFAERVRSDYYDFQRILRELTGRDGVSGQEGEEAKVNLLFLIDDLDRCLPEKAVEMLEAIKLFMEVEGAAFVLALDDEVVERGIVHRYRDYTALQHPTAWDSIAYSVSNERYREFLDLYTNQMGQPITGHEYLEKIVHLQVRLPRVEADDVGPYLTERYPRLFTRRLEVEAERVAEGDGLKARKGLGKAVAGGEETEPREQLIELFRDAVPPVPRKLIRAAELLDLKLRTAKKNGWDVLDSEKELYVLAQLTLVQLFAPELYRFAQREFPHFLGKMVEWLDSGQGAPSLPTSFCLEELERRYRAVLTEAKAARSSGDQPSGAGERKEAGNDGSGLCAQRPVANLAPRLVESKELPLLDHLIKARQKRSGFDPFNVVLKNPDGVYDGVRFGEFFLLRRRVAVPGGREERTEGEHVGRAGDAYTELVPRDVEMFVGQLTAPDAVYWRNALEDEGIAGKRGRLRGDVFSLIVQNLPDFGGDAAKILDWLETLEPVLGPDQLDELVRRLGVFVALGAGPGEEGEGEGGNP</sequence>
<evidence type="ECO:0000259" key="2">
    <source>
        <dbReference type="Pfam" id="PF07693"/>
    </source>
</evidence>
<feature type="region of interest" description="Disordered" evidence="1">
    <location>
        <begin position="211"/>
        <end position="232"/>
    </location>
</feature>
<dbReference type="InterPro" id="IPR052754">
    <property type="entry name" value="NTPase_KAP_P-loop"/>
</dbReference>
<feature type="region of interest" description="Disordered" evidence="1">
    <location>
        <begin position="548"/>
        <end position="574"/>
    </location>
</feature>
<gene>
    <name evidence="3" type="ORF">HNQ05_001468</name>
</gene>
<evidence type="ECO:0000256" key="1">
    <source>
        <dbReference type="SAM" id="MobiDB-lite"/>
    </source>
</evidence>
<keyword evidence="4" id="KW-1185">Reference proteome</keyword>